<feature type="signal peptide" evidence="2">
    <location>
        <begin position="1"/>
        <end position="30"/>
    </location>
</feature>
<dbReference type="EMBL" id="JABFCZ010000012">
    <property type="protein sequence ID" value="MBD1547044.1"/>
    <property type="molecule type" value="Genomic_DNA"/>
</dbReference>
<evidence type="ECO:0000256" key="2">
    <source>
        <dbReference type="SAM" id="SignalP"/>
    </source>
</evidence>
<comment type="caution">
    <text evidence="3">The sequence shown here is derived from an EMBL/GenBank/DDBJ whole genome shotgun (WGS) entry which is preliminary data.</text>
</comment>
<accession>A0A926S9J0</accession>
<protein>
    <submittedName>
        <fullName evidence="3">Uncharacterized protein</fullName>
    </submittedName>
</protein>
<evidence type="ECO:0000256" key="1">
    <source>
        <dbReference type="SAM" id="MobiDB-lite"/>
    </source>
</evidence>
<feature type="compositionally biased region" description="Basic and acidic residues" evidence="1">
    <location>
        <begin position="152"/>
        <end position="185"/>
    </location>
</feature>
<feature type="chain" id="PRO_5036887238" evidence="2">
    <location>
        <begin position="31"/>
        <end position="220"/>
    </location>
</feature>
<dbReference type="AlphaFoldDB" id="A0A926S9J0"/>
<reference evidence="3" key="1">
    <citation type="submission" date="2020-05" db="EMBL/GenBank/DDBJ databases">
        <title>Identification of trans-AT polyketide cluster in two marine bacteria, producers of a novel glutaramide-containing polyketide sesbanimide D and analogs.</title>
        <authorList>
            <person name="Kacar D."/>
            <person name="Rodriguez P."/>
            <person name="Canedo L."/>
            <person name="Gonzalez E."/>
            <person name="Galan B."/>
            <person name="De La Calle F."/>
            <person name="Garcia J.L."/>
        </authorList>
    </citation>
    <scope>NUCLEOTIDE SEQUENCE</scope>
    <source>
        <strain evidence="3">PHM038</strain>
    </source>
</reference>
<sequence length="220" mass="24090">MIRKEGKPMENLPKFMRMTAACLVLSAAFAAAPSAGFAQTAMPDGNAAEGAQLADDQSPTDQRYGLVEANGDILRIDRQAGSVSFCRKINGAWRCMPAPLAEEAYQNEIADLSQEVDRLKARIRDLEAQVSARPEETAPQVGAEPAEPPHTAQDKAAEPPKASEDQTAEDKTPPADKDKSASRLSDEDEQQLERMMQFSEKAMRRFFGLMKDLQTEFGSN</sequence>
<dbReference type="Proteomes" id="UP000598467">
    <property type="component" value="Unassembled WGS sequence"/>
</dbReference>
<name>A0A926S9J0_9HYPH</name>
<organism evidence="3 4">
    <name type="scientific">Roseibium aggregatum</name>
    <dbReference type="NCBI Taxonomy" id="187304"/>
    <lineage>
        <taxon>Bacteria</taxon>
        <taxon>Pseudomonadati</taxon>
        <taxon>Pseudomonadota</taxon>
        <taxon>Alphaproteobacteria</taxon>
        <taxon>Hyphomicrobiales</taxon>
        <taxon>Stappiaceae</taxon>
        <taxon>Roseibium</taxon>
    </lineage>
</organism>
<feature type="region of interest" description="Disordered" evidence="1">
    <location>
        <begin position="127"/>
        <end position="197"/>
    </location>
</feature>
<dbReference type="RefSeq" id="WP_190291796.1">
    <property type="nucleotide sequence ID" value="NZ_JABFCZ010000012.1"/>
</dbReference>
<evidence type="ECO:0000313" key="4">
    <source>
        <dbReference type="Proteomes" id="UP000598467"/>
    </source>
</evidence>
<evidence type="ECO:0000313" key="3">
    <source>
        <dbReference type="EMBL" id="MBD1547044.1"/>
    </source>
</evidence>
<proteinExistence type="predicted"/>
<gene>
    <name evidence="3" type="ORF">HK439_12280</name>
</gene>
<keyword evidence="2" id="KW-0732">Signal</keyword>